<evidence type="ECO:0000256" key="1">
    <source>
        <dbReference type="SAM" id="Phobius"/>
    </source>
</evidence>
<name>A0ABN2FMW3_9ACTN</name>
<keyword evidence="3" id="KW-1185">Reference proteome</keyword>
<protein>
    <submittedName>
        <fullName evidence="2">Uncharacterized protein</fullName>
    </submittedName>
</protein>
<gene>
    <name evidence="2" type="ORF">GCM10009733_059550</name>
</gene>
<evidence type="ECO:0000313" key="3">
    <source>
        <dbReference type="Proteomes" id="UP001500064"/>
    </source>
</evidence>
<organism evidence="2 3">
    <name type="scientific">Nonomuraea maheshkhaliensis</name>
    <dbReference type="NCBI Taxonomy" id="419590"/>
    <lineage>
        <taxon>Bacteria</taxon>
        <taxon>Bacillati</taxon>
        <taxon>Actinomycetota</taxon>
        <taxon>Actinomycetes</taxon>
        <taxon>Streptosporangiales</taxon>
        <taxon>Streptosporangiaceae</taxon>
        <taxon>Nonomuraea</taxon>
    </lineage>
</organism>
<proteinExistence type="predicted"/>
<accession>A0ABN2FMW3</accession>
<dbReference type="Proteomes" id="UP001500064">
    <property type="component" value="Unassembled WGS sequence"/>
</dbReference>
<evidence type="ECO:0000313" key="2">
    <source>
        <dbReference type="EMBL" id="GAA1654320.1"/>
    </source>
</evidence>
<keyword evidence="1" id="KW-0472">Membrane</keyword>
<keyword evidence="1" id="KW-0812">Transmembrane</keyword>
<sequence>MLSVTATACSTVVQAIRQTLAVLVIVLLLILIIAMNSVAVLIRNRSQKRW</sequence>
<feature type="transmembrane region" description="Helical" evidence="1">
    <location>
        <begin position="20"/>
        <end position="42"/>
    </location>
</feature>
<dbReference type="EMBL" id="BAAAMU010000050">
    <property type="protein sequence ID" value="GAA1654320.1"/>
    <property type="molecule type" value="Genomic_DNA"/>
</dbReference>
<reference evidence="2 3" key="1">
    <citation type="journal article" date="2019" name="Int. J. Syst. Evol. Microbiol.">
        <title>The Global Catalogue of Microorganisms (GCM) 10K type strain sequencing project: providing services to taxonomists for standard genome sequencing and annotation.</title>
        <authorList>
            <consortium name="The Broad Institute Genomics Platform"/>
            <consortium name="The Broad Institute Genome Sequencing Center for Infectious Disease"/>
            <person name="Wu L."/>
            <person name="Ma J."/>
        </authorList>
    </citation>
    <scope>NUCLEOTIDE SEQUENCE [LARGE SCALE GENOMIC DNA]</scope>
    <source>
        <strain evidence="2 3">JCM 13929</strain>
    </source>
</reference>
<comment type="caution">
    <text evidence="2">The sequence shown here is derived from an EMBL/GenBank/DDBJ whole genome shotgun (WGS) entry which is preliminary data.</text>
</comment>
<keyword evidence="1" id="KW-1133">Transmembrane helix</keyword>